<evidence type="ECO:0000256" key="3">
    <source>
        <dbReference type="ARBA" id="ARBA00023242"/>
    </source>
</evidence>
<dbReference type="VEuPathDB" id="MicrosporidiaDB:HERIO_495"/>
<feature type="domain" description="Homeobox" evidence="5">
    <location>
        <begin position="127"/>
        <end position="186"/>
    </location>
</feature>
<dbReference type="GO" id="GO:0005634">
    <property type="term" value="C:nucleus"/>
    <property type="evidence" value="ECO:0007669"/>
    <property type="project" value="UniProtKB-SubCell"/>
</dbReference>
<dbReference type="CDD" id="cd00086">
    <property type="entry name" value="homeodomain"/>
    <property type="match status" value="1"/>
</dbReference>
<comment type="caution">
    <text evidence="6">The sequence shown here is derived from an EMBL/GenBank/DDBJ whole genome shotgun (WGS) entry which is preliminary data.</text>
</comment>
<evidence type="ECO:0000313" key="7">
    <source>
        <dbReference type="Proteomes" id="UP000192356"/>
    </source>
</evidence>
<keyword evidence="7" id="KW-1185">Reference proteome</keyword>
<dbReference type="GO" id="GO:0003677">
    <property type="term" value="F:DNA binding"/>
    <property type="evidence" value="ECO:0007669"/>
    <property type="project" value="UniProtKB-UniRule"/>
</dbReference>
<keyword evidence="2 4" id="KW-0371">Homeobox</keyword>
<dbReference type="Gene3D" id="1.10.10.60">
    <property type="entry name" value="Homeodomain-like"/>
    <property type="match status" value="1"/>
</dbReference>
<protein>
    <submittedName>
        <fullName evidence="6">HD2</fullName>
    </submittedName>
</protein>
<evidence type="ECO:0000256" key="4">
    <source>
        <dbReference type="PROSITE-ProRule" id="PRU00108"/>
    </source>
</evidence>
<dbReference type="PANTHER" id="PTHR11850">
    <property type="entry name" value="HOMEOBOX PROTEIN TRANSCRIPTION FACTORS"/>
    <property type="match status" value="1"/>
</dbReference>
<sequence>MIVKELDIVNDVLNTVKTYVNKQMTKEEIQQNIKSIRNVVTENSNLFNDEQSKHLLIEFYFILSQLKIMVDLEINLENMINNEIEYLNTQINQVSNLKEQTLLSNVSLDTYNDSNSINASDVYNSNYKNKNKRSNYPKVVSKILKNWLRENMNNPYPTESEKSSLMEATGLDSTQINNWFINARRRILPFMKSKFSQYY</sequence>
<dbReference type="Proteomes" id="UP000192356">
    <property type="component" value="Unassembled WGS sequence"/>
</dbReference>
<dbReference type="InterPro" id="IPR008422">
    <property type="entry name" value="KN_HD"/>
</dbReference>
<dbReference type="SMART" id="SM00389">
    <property type="entry name" value="HOX"/>
    <property type="match status" value="1"/>
</dbReference>
<dbReference type="OrthoDB" id="10056939at2759"/>
<dbReference type="PROSITE" id="PS50071">
    <property type="entry name" value="HOMEOBOX_2"/>
    <property type="match status" value="1"/>
</dbReference>
<keyword evidence="3 4" id="KW-0539">Nucleus</keyword>
<dbReference type="VEuPathDB" id="MicrosporidiaDB:A0H76_1081"/>
<dbReference type="EMBL" id="LVKB01000015">
    <property type="protein sequence ID" value="ORD97643.1"/>
    <property type="molecule type" value="Genomic_DNA"/>
</dbReference>
<evidence type="ECO:0000256" key="2">
    <source>
        <dbReference type="ARBA" id="ARBA00023155"/>
    </source>
</evidence>
<evidence type="ECO:0000313" key="6">
    <source>
        <dbReference type="EMBL" id="ORD97643.1"/>
    </source>
</evidence>
<accession>A0A1X0QD93</accession>
<dbReference type="InterPro" id="IPR001356">
    <property type="entry name" value="HD"/>
</dbReference>
<evidence type="ECO:0000259" key="5">
    <source>
        <dbReference type="PROSITE" id="PS50071"/>
    </source>
</evidence>
<reference evidence="6 7" key="1">
    <citation type="journal article" date="2017" name="Environ. Microbiol.">
        <title>Decay of the glycolytic pathway and adaptation to intranuclear parasitism within Enterocytozoonidae microsporidia.</title>
        <authorList>
            <person name="Wiredu Boakye D."/>
            <person name="Jaroenlak P."/>
            <person name="Prachumwat A."/>
            <person name="Williams T.A."/>
            <person name="Bateman K.S."/>
            <person name="Itsathitphaisarn O."/>
            <person name="Sritunyalucksana K."/>
            <person name="Paszkiewicz K.H."/>
            <person name="Moore K.A."/>
            <person name="Stentiford G.D."/>
            <person name="Williams B.A."/>
        </authorList>
    </citation>
    <scope>NUCLEOTIDE SEQUENCE [LARGE SCALE GENOMIC DNA]</scope>
    <source>
        <strain evidence="6 7">GB1</strain>
    </source>
</reference>
<comment type="subcellular location">
    <subcellularLocation>
        <location evidence="4">Nucleus</location>
    </subcellularLocation>
</comment>
<dbReference type="GO" id="GO:0006355">
    <property type="term" value="P:regulation of DNA-templated transcription"/>
    <property type="evidence" value="ECO:0007669"/>
    <property type="project" value="InterPro"/>
</dbReference>
<organism evidence="6 7">
    <name type="scientific">Hepatospora eriocheir</name>
    <dbReference type="NCBI Taxonomy" id="1081669"/>
    <lineage>
        <taxon>Eukaryota</taxon>
        <taxon>Fungi</taxon>
        <taxon>Fungi incertae sedis</taxon>
        <taxon>Microsporidia</taxon>
        <taxon>Hepatosporidae</taxon>
        <taxon>Hepatospora</taxon>
    </lineage>
</organism>
<dbReference type="Pfam" id="PF05920">
    <property type="entry name" value="Homeobox_KN"/>
    <property type="match status" value="1"/>
</dbReference>
<dbReference type="InterPro" id="IPR050224">
    <property type="entry name" value="TALE_homeobox"/>
</dbReference>
<keyword evidence="1 4" id="KW-0238">DNA-binding</keyword>
<dbReference type="AlphaFoldDB" id="A0A1X0QD93"/>
<dbReference type="InterPro" id="IPR009057">
    <property type="entry name" value="Homeodomain-like_sf"/>
</dbReference>
<evidence type="ECO:0000256" key="1">
    <source>
        <dbReference type="ARBA" id="ARBA00023125"/>
    </source>
</evidence>
<proteinExistence type="predicted"/>
<feature type="DNA-binding region" description="Homeobox" evidence="4">
    <location>
        <begin position="129"/>
        <end position="187"/>
    </location>
</feature>
<gene>
    <name evidence="6" type="primary">HD2</name>
    <name evidence="6" type="ORF">HERIO_495</name>
</gene>
<name>A0A1X0QD93_9MICR</name>
<dbReference type="SUPFAM" id="SSF46689">
    <property type="entry name" value="Homeodomain-like"/>
    <property type="match status" value="1"/>
</dbReference>